<dbReference type="Proteomes" id="UP000054270">
    <property type="component" value="Unassembled WGS sequence"/>
</dbReference>
<dbReference type="EMBL" id="KN817553">
    <property type="protein sequence ID" value="KJA21991.1"/>
    <property type="molecule type" value="Genomic_DNA"/>
</dbReference>
<keyword evidence="1" id="KW-0175">Coiled coil</keyword>
<gene>
    <name evidence="2" type="ORF">HYPSUDRAFT_202485</name>
</gene>
<evidence type="ECO:0000313" key="3">
    <source>
        <dbReference type="Proteomes" id="UP000054270"/>
    </source>
</evidence>
<evidence type="ECO:0000256" key="1">
    <source>
        <dbReference type="SAM" id="Coils"/>
    </source>
</evidence>
<proteinExistence type="predicted"/>
<evidence type="ECO:0000313" key="2">
    <source>
        <dbReference type="EMBL" id="KJA21991.1"/>
    </source>
</evidence>
<sequence>MSTNRQTPSKQTAGGIGIFEELLTERTTTSNEIKQFIIERENTLERLECEETEKERLLVQISNLKINFAKETQARSMNVELKNEVERLLKESEEALASLKDELNTGKTATSNEIRQLMIERDNALERLECGETEKERLLVQISNLEFTNPHLFVNGKSGSHKVV</sequence>
<keyword evidence="3" id="KW-1185">Reference proteome</keyword>
<name>A0A0D2NZT2_HYPSF</name>
<organism evidence="2 3">
    <name type="scientific">Hypholoma sublateritium (strain FD-334 SS-4)</name>
    <dbReference type="NCBI Taxonomy" id="945553"/>
    <lineage>
        <taxon>Eukaryota</taxon>
        <taxon>Fungi</taxon>
        <taxon>Dikarya</taxon>
        <taxon>Basidiomycota</taxon>
        <taxon>Agaricomycotina</taxon>
        <taxon>Agaricomycetes</taxon>
        <taxon>Agaricomycetidae</taxon>
        <taxon>Agaricales</taxon>
        <taxon>Agaricineae</taxon>
        <taxon>Strophariaceae</taxon>
        <taxon>Hypholoma</taxon>
    </lineage>
</organism>
<protein>
    <submittedName>
        <fullName evidence="2">Uncharacterized protein</fullName>
    </submittedName>
</protein>
<accession>A0A0D2NZT2</accession>
<reference evidence="3" key="1">
    <citation type="submission" date="2014-04" db="EMBL/GenBank/DDBJ databases">
        <title>Evolutionary Origins and Diversification of the Mycorrhizal Mutualists.</title>
        <authorList>
            <consortium name="DOE Joint Genome Institute"/>
            <consortium name="Mycorrhizal Genomics Consortium"/>
            <person name="Kohler A."/>
            <person name="Kuo A."/>
            <person name="Nagy L.G."/>
            <person name="Floudas D."/>
            <person name="Copeland A."/>
            <person name="Barry K.W."/>
            <person name="Cichocki N."/>
            <person name="Veneault-Fourrey C."/>
            <person name="LaButti K."/>
            <person name="Lindquist E.A."/>
            <person name="Lipzen A."/>
            <person name="Lundell T."/>
            <person name="Morin E."/>
            <person name="Murat C."/>
            <person name="Riley R."/>
            <person name="Ohm R."/>
            <person name="Sun H."/>
            <person name="Tunlid A."/>
            <person name="Henrissat B."/>
            <person name="Grigoriev I.V."/>
            <person name="Hibbett D.S."/>
            <person name="Martin F."/>
        </authorList>
    </citation>
    <scope>NUCLEOTIDE SEQUENCE [LARGE SCALE GENOMIC DNA]</scope>
    <source>
        <strain evidence="3">FD-334 SS-4</strain>
    </source>
</reference>
<dbReference type="AlphaFoldDB" id="A0A0D2NZT2"/>
<feature type="coiled-coil region" evidence="1">
    <location>
        <begin position="40"/>
        <end position="134"/>
    </location>
</feature>